<dbReference type="RefSeq" id="WP_128509169.1">
    <property type="nucleotide sequence ID" value="NZ_QUAC01000185.1"/>
</dbReference>
<dbReference type="OrthoDB" id="4229445at2"/>
<reference evidence="1 2" key="1">
    <citation type="submission" date="2018-08" db="EMBL/GenBank/DDBJ databases">
        <title>Streptomyces NEAU-D10 sp. nov., a novel Actinomycete isolated from soil.</title>
        <authorList>
            <person name="Jin L."/>
        </authorList>
    </citation>
    <scope>NUCLEOTIDE SEQUENCE [LARGE SCALE GENOMIC DNA]</scope>
    <source>
        <strain evidence="1 2">NEAU-D10</strain>
    </source>
</reference>
<dbReference type="EMBL" id="QUAC01000185">
    <property type="protein sequence ID" value="REK88069.1"/>
    <property type="molecule type" value="Genomic_DNA"/>
</dbReference>
<name>A0A371Q098_STRIH</name>
<evidence type="ECO:0000313" key="2">
    <source>
        <dbReference type="Proteomes" id="UP000262477"/>
    </source>
</evidence>
<dbReference type="Proteomes" id="UP000262477">
    <property type="component" value="Unassembled WGS sequence"/>
</dbReference>
<proteinExistence type="predicted"/>
<dbReference type="AlphaFoldDB" id="A0A371Q098"/>
<gene>
    <name evidence="1" type="ORF">DY245_23265</name>
</gene>
<comment type="caution">
    <text evidence="1">The sequence shown here is derived from an EMBL/GenBank/DDBJ whole genome shotgun (WGS) entry which is preliminary data.</text>
</comment>
<protein>
    <submittedName>
        <fullName evidence="1">Uncharacterized protein</fullName>
    </submittedName>
</protein>
<accession>A0A371Q098</accession>
<keyword evidence="2" id="KW-1185">Reference proteome</keyword>
<evidence type="ECO:0000313" key="1">
    <source>
        <dbReference type="EMBL" id="REK88069.1"/>
    </source>
</evidence>
<organism evidence="1 2">
    <name type="scientific">Streptomyces inhibens</name>
    <dbReference type="NCBI Taxonomy" id="2293571"/>
    <lineage>
        <taxon>Bacteria</taxon>
        <taxon>Bacillati</taxon>
        <taxon>Actinomycetota</taxon>
        <taxon>Actinomycetes</taxon>
        <taxon>Kitasatosporales</taxon>
        <taxon>Streptomycetaceae</taxon>
        <taxon>Streptomyces</taxon>
    </lineage>
</organism>
<sequence>MLPSLDFSDSLKPATRGFGRCTTADSAEFKKATKGRSIEGCVIFLADNGTGAPTAVEWTPDDKDKPIATWM</sequence>